<name>A0A6J5ZZG8_9ZZZZ</name>
<reference evidence="2" key="1">
    <citation type="submission" date="2020-05" db="EMBL/GenBank/DDBJ databases">
        <authorList>
            <person name="Chiriac C."/>
            <person name="Salcher M."/>
            <person name="Ghai R."/>
            <person name="Kavagutti S V."/>
        </authorList>
    </citation>
    <scope>NUCLEOTIDE SEQUENCE</scope>
</reference>
<keyword evidence="1" id="KW-0175">Coiled coil</keyword>
<evidence type="ECO:0000256" key="1">
    <source>
        <dbReference type="SAM" id="Coils"/>
    </source>
</evidence>
<proteinExistence type="predicted"/>
<sequence>MTDETAEGLKDRFTRGSEDAIGRLAQELLENPLVSSAIGRAFEARERATQAQEVAMGALNLPSAADLERLTRRVRSVAQRLEGIEDSVDRLDERFAKNVQISLDERLVAIDERLAAIEQALAATKGL</sequence>
<gene>
    <name evidence="2" type="ORF">UFOPK3522_01713</name>
</gene>
<protein>
    <submittedName>
        <fullName evidence="2">Unannotated protein</fullName>
    </submittedName>
</protein>
<organism evidence="2">
    <name type="scientific">freshwater metagenome</name>
    <dbReference type="NCBI Taxonomy" id="449393"/>
    <lineage>
        <taxon>unclassified sequences</taxon>
        <taxon>metagenomes</taxon>
        <taxon>ecological metagenomes</taxon>
    </lineage>
</organism>
<feature type="coiled-coil region" evidence="1">
    <location>
        <begin position="67"/>
        <end position="94"/>
    </location>
</feature>
<accession>A0A6J5ZZG8</accession>
<dbReference type="EMBL" id="CAESAO010000226">
    <property type="protein sequence ID" value="CAB4347505.1"/>
    <property type="molecule type" value="Genomic_DNA"/>
</dbReference>
<evidence type="ECO:0000313" key="2">
    <source>
        <dbReference type="EMBL" id="CAB4347505.1"/>
    </source>
</evidence>
<dbReference type="AlphaFoldDB" id="A0A6J5ZZG8"/>